<evidence type="ECO:0000259" key="1">
    <source>
        <dbReference type="Pfam" id="PF00884"/>
    </source>
</evidence>
<dbReference type="InterPro" id="IPR000917">
    <property type="entry name" value="Sulfatase_N"/>
</dbReference>
<evidence type="ECO:0000313" key="2">
    <source>
        <dbReference type="EMBL" id="GAF86060.1"/>
    </source>
</evidence>
<feature type="non-terminal residue" evidence="2">
    <location>
        <position position="1"/>
    </location>
</feature>
<sequence>IGKWHLKTDPNFDYYKVLPGQGSYMNPTFKEKGKGRVKMQGHSSDCITDSVLAYLKNRDKTTPFFLKYHFKAPHDMFQNAPRYESYLADVEIPEPESLWDNKNNGSIATRGHKDELLRYIGTSIGRRNLRRNYTKNWARDPALNDDQAKRQAYLEYLKKFLRCVKGVDDNLKRVIDYLKENGIYDNTVIMYTGDQGFMLGEHDYQDKRWAYEESMRMPFIVRYPKTIKAGTRTDAIVENVDFAPTILDFAGVATPKYMQGRSFKSILETGREPRDAKQ</sequence>
<feature type="non-terminal residue" evidence="2">
    <location>
        <position position="278"/>
    </location>
</feature>
<reference evidence="2" key="1">
    <citation type="journal article" date="2014" name="Front. Microbiol.">
        <title>High frequency of phylogenetically diverse reductive dehalogenase-homologous genes in deep subseafloor sedimentary metagenomes.</title>
        <authorList>
            <person name="Kawai M."/>
            <person name="Futagami T."/>
            <person name="Toyoda A."/>
            <person name="Takaki Y."/>
            <person name="Nishi S."/>
            <person name="Hori S."/>
            <person name="Arai W."/>
            <person name="Tsubouchi T."/>
            <person name="Morono Y."/>
            <person name="Uchiyama I."/>
            <person name="Ito T."/>
            <person name="Fujiyama A."/>
            <person name="Inagaki F."/>
            <person name="Takami H."/>
        </authorList>
    </citation>
    <scope>NUCLEOTIDE SEQUENCE</scope>
    <source>
        <strain evidence="2">Expedition CK06-06</strain>
    </source>
</reference>
<proteinExistence type="predicted"/>
<dbReference type="SUPFAM" id="SSF53649">
    <property type="entry name" value="Alkaline phosphatase-like"/>
    <property type="match status" value="1"/>
</dbReference>
<organism evidence="2">
    <name type="scientific">marine sediment metagenome</name>
    <dbReference type="NCBI Taxonomy" id="412755"/>
    <lineage>
        <taxon>unclassified sequences</taxon>
        <taxon>metagenomes</taxon>
        <taxon>ecological metagenomes</taxon>
    </lineage>
</organism>
<feature type="domain" description="Sulfatase N-terminal" evidence="1">
    <location>
        <begin position="1"/>
        <end position="252"/>
    </location>
</feature>
<dbReference type="EMBL" id="BARS01017529">
    <property type="protein sequence ID" value="GAF86060.1"/>
    <property type="molecule type" value="Genomic_DNA"/>
</dbReference>
<accession>X0UC66</accession>
<name>X0UC66_9ZZZZ</name>
<comment type="caution">
    <text evidence="2">The sequence shown here is derived from an EMBL/GenBank/DDBJ whole genome shotgun (WGS) entry which is preliminary data.</text>
</comment>
<protein>
    <recommendedName>
        <fullName evidence="1">Sulfatase N-terminal domain-containing protein</fullName>
    </recommendedName>
</protein>
<dbReference type="PANTHER" id="PTHR43108:SF6">
    <property type="entry name" value="N-SULPHOGLUCOSAMINE SULPHOHYDROLASE"/>
    <property type="match status" value="1"/>
</dbReference>
<gene>
    <name evidence="2" type="ORF">S01H1_28662</name>
</gene>
<dbReference type="Gene3D" id="3.40.720.10">
    <property type="entry name" value="Alkaline Phosphatase, subunit A"/>
    <property type="match status" value="1"/>
</dbReference>
<dbReference type="AlphaFoldDB" id="X0UC66"/>
<dbReference type="Pfam" id="PF00884">
    <property type="entry name" value="Sulfatase"/>
    <property type="match status" value="1"/>
</dbReference>
<dbReference type="InterPro" id="IPR017850">
    <property type="entry name" value="Alkaline_phosphatase_core_sf"/>
</dbReference>
<dbReference type="PANTHER" id="PTHR43108">
    <property type="entry name" value="N-ACETYLGLUCOSAMINE-6-SULFATASE FAMILY MEMBER"/>
    <property type="match status" value="1"/>
</dbReference>